<dbReference type="PANTHER" id="PTHR34315">
    <property type="match status" value="1"/>
</dbReference>
<dbReference type="EMBL" id="QKRW01000004">
    <property type="protein sequence ID" value="RAL67013.1"/>
    <property type="molecule type" value="Genomic_DNA"/>
</dbReference>
<proteinExistence type="predicted"/>
<dbReference type="AlphaFoldDB" id="A0A395J5Q7"/>
<feature type="region of interest" description="Disordered" evidence="1">
    <location>
        <begin position="347"/>
        <end position="390"/>
    </location>
</feature>
<keyword evidence="5" id="KW-1185">Reference proteome</keyword>
<dbReference type="InterPro" id="IPR015889">
    <property type="entry name" value="Intradiol_dOase_core"/>
</dbReference>
<accession>A0A395J5Q7</accession>
<dbReference type="SUPFAM" id="SSF49482">
    <property type="entry name" value="Aromatic compound dioxygenase"/>
    <property type="match status" value="1"/>
</dbReference>
<feature type="chain" id="PRO_5017288469" description="Intradiol ring-cleavage dioxygenases domain-containing protein" evidence="2">
    <location>
        <begin position="20"/>
        <end position="390"/>
    </location>
</feature>
<evidence type="ECO:0000313" key="5">
    <source>
        <dbReference type="Proteomes" id="UP000249056"/>
    </source>
</evidence>
<gene>
    <name evidence="4" type="ORF">DID88_007793</name>
</gene>
<dbReference type="Pfam" id="PF00775">
    <property type="entry name" value="Dioxygenase_C"/>
    <property type="match status" value="1"/>
</dbReference>
<feature type="domain" description="Intradiol ring-cleavage dioxygenases" evidence="3">
    <location>
        <begin position="134"/>
        <end position="234"/>
    </location>
</feature>
<dbReference type="CDD" id="cd03457">
    <property type="entry name" value="intradiol_dioxygenase_like"/>
    <property type="match status" value="1"/>
</dbReference>
<comment type="caution">
    <text evidence="4">The sequence shown here is derived from an EMBL/GenBank/DDBJ whole genome shotgun (WGS) entry which is preliminary data.</text>
</comment>
<dbReference type="GO" id="GO:0008199">
    <property type="term" value="F:ferric iron binding"/>
    <property type="evidence" value="ECO:0007669"/>
    <property type="project" value="InterPro"/>
</dbReference>
<keyword evidence="2" id="KW-0732">Signal</keyword>
<dbReference type="GO" id="GO:0016702">
    <property type="term" value="F:oxidoreductase activity, acting on single donors with incorporation of molecular oxygen, incorporation of two atoms of oxygen"/>
    <property type="evidence" value="ECO:0007669"/>
    <property type="project" value="InterPro"/>
</dbReference>
<reference evidence="4 5" key="1">
    <citation type="submission" date="2018-06" db="EMBL/GenBank/DDBJ databases">
        <title>Genome Sequence of the Brown Rot Fungal Pathogen Monilinia fructigena.</title>
        <authorList>
            <person name="Landi L."/>
            <person name="De Miccolis Angelini R.M."/>
            <person name="Pollastro S."/>
            <person name="Abate D."/>
            <person name="Faretra F."/>
            <person name="Romanazzi G."/>
        </authorList>
    </citation>
    <scope>NUCLEOTIDE SEQUENCE [LARGE SCALE GENOMIC DNA]</scope>
    <source>
        <strain evidence="4 5">Mfrg269</strain>
    </source>
</reference>
<evidence type="ECO:0000256" key="2">
    <source>
        <dbReference type="SAM" id="SignalP"/>
    </source>
</evidence>
<organism evidence="4 5">
    <name type="scientific">Monilinia fructigena</name>
    <dbReference type="NCBI Taxonomy" id="38457"/>
    <lineage>
        <taxon>Eukaryota</taxon>
        <taxon>Fungi</taxon>
        <taxon>Dikarya</taxon>
        <taxon>Ascomycota</taxon>
        <taxon>Pezizomycotina</taxon>
        <taxon>Leotiomycetes</taxon>
        <taxon>Helotiales</taxon>
        <taxon>Sclerotiniaceae</taxon>
        <taxon>Monilinia</taxon>
    </lineage>
</organism>
<feature type="compositionally biased region" description="Gly residues" evidence="1">
    <location>
        <begin position="349"/>
        <end position="361"/>
    </location>
</feature>
<evidence type="ECO:0000259" key="3">
    <source>
        <dbReference type="Pfam" id="PF00775"/>
    </source>
</evidence>
<dbReference type="OrthoDB" id="121380at2759"/>
<sequence length="390" mass="41032">MHFARLAIPILASLVAVQAHPGHNINQEIADIAKGHEFHKRDISSCYAKLKARGHHQRTADRRHEILKNERAKRGLPTDASIIKLRDLPELEARDSGTVLATNHLSSTKYSPSDPYSTVFTGNNTCILVPEVTEGPFYVTGEYVRADVRETATQTGIDLILDIEVIDTSTCEPVPNIYIDFWYANSTGVYSGITDASSPSNINATYARGIQSTGSEGATQFTAFYPGHYQGRTQHIHVATHVGGTIFANGTYQGSTVSHIGQIFLDTSLSTQIEALTPYSTNPNPGSTTNANDGIFLQEAALGDPVIEYSLLGSSLSAGIFGWIAFGIDPTRAGSIQAAAALTSDGGVPVEGGGGGPGGGPGGPPPNGTFPNGTFPGGPIPTFSTSSSSS</sequence>
<evidence type="ECO:0000256" key="1">
    <source>
        <dbReference type="SAM" id="MobiDB-lite"/>
    </source>
</evidence>
<dbReference type="InterPro" id="IPR000627">
    <property type="entry name" value="Intradiol_dOase_C"/>
</dbReference>
<dbReference type="PANTHER" id="PTHR34315:SF1">
    <property type="entry name" value="INTRADIOL RING-CLEAVAGE DIOXYGENASES DOMAIN-CONTAINING PROTEIN-RELATED"/>
    <property type="match status" value="1"/>
</dbReference>
<protein>
    <recommendedName>
        <fullName evidence="3">Intradiol ring-cleavage dioxygenases domain-containing protein</fullName>
    </recommendedName>
</protein>
<dbReference type="Proteomes" id="UP000249056">
    <property type="component" value="Unassembled WGS sequence"/>
</dbReference>
<name>A0A395J5Q7_9HELO</name>
<feature type="signal peptide" evidence="2">
    <location>
        <begin position="1"/>
        <end position="19"/>
    </location>
</feature>
<dbReference type="Gene3D" id="2.60.130.10">
    <property type="entry name" value="Aromatic compound dioxygenase"/>
    <property type="match status" value="1"/>
</dbReference>
<evidence type="ECO:0000313" key="4">
    <source>
        <dbReference type="EMBL" id="RAL67013.1"/>
    </source>
</evidence>